<evidence type="ECO:0000256" key="1">
    <source>
        <dbReference type="ARBA" id="ARBA00022741"/>
    </source>
</evidence>
<evidence type="ECO:0000256" key="2">
    <source>
        <dbReference type="ARBA" id="ARBA00022840"/>
    </source>
</evidence>
<evidence type="ECO:0000256" key="4">
    <source>
        <dbReference type="SAM" id="Phobius"/>
    </source>
</evidence>
<gene>
    <name evidence="6" type="ORF">MCOS_LOCUS2661</name>
</gene>
<dbReference type="EMBL" id="UXSR01000467">
    <property type="protein sequence ID" value="VDD76658.1"/>
    <property type="molecule type" value="Genomic_DNA"/>
</dbReference>
<dbReference type="Gene3D" id="1.10.8.60">
    <property type="match status" value="1"/>
</dbReference>
<accession>A0A0R3U766</accession>
<name>A0A0R3U766_MESCO</name>
<keyword evidence="3" id="KW-0175">Coiled coil</keyword>
<reference evidence="6 7" key="1">
    <citation type="submission" date="2018-10" db="EMBL/GenBank/DDBJ databases">
        <authorList>
            <consortium name="Pathogen Informatics"/>
        </authorList>
    </citation>
    <scope>NUCLEOTIDE SEQUENCE [LARGE SCALE GENOMIC DNA]</scope>
</reference>
<dbReference type="PANTHER" id="PTHR23077">
    <property type="entry name" value="AAA-FAMILY ATPASE"/>
    <property type="match status" value="1"/>
</dbReference>
<dbReference type="InterPro" id="IPR003593">
    <property type="entry name" value="AAA+_ATPase"/>
</dbReference>
<keyword evidence="1" id="KW-0547">Nucleotide-binding</keyword>
<dbReference type="GO" id="GO:0005524">
    <property type="term" value="F:ATP binding"/>
    <property type="evidence" value="ECO:0007669"/>
    <property type="project" value="UniProtKB-KW"/>
</dbReference>
<dbReference type="InterPro" id="IPR003959">
    <property type="entry name" value="ATPase_AAA_core"/>
</dbReference>
<dbReference type="Proteomes" id="UP000267029">
    <property type="component" value="Unassembled WGS sequence"/>
</dbReference>
<feature type="domain" description="AAA+ ATPase" evidence="5">
    <location>
        <begin position="120"/>
        <end position="291"/>
    </location>
</feature>
<dbReference type="GO" id="GO:0016887">
    <property type="term" value="F:ATP hydrolysis activity"/>
    <property type="evidence" value="ECO:0007669"/>
    <property type="project" value="InterPro"/>
</dbReference>
<dbReference type="STRING" id="53468.A0A0R3U766"/>
<protein>
    <recommendedName>
        <fullName evidence="5">AAA+ ATPase domain-containing protein</fullName>
    </recommendedName>
</protein>
<evidence type="ECO:0000313" key="6">
    <source>
        <dbReference type="EMBL" id="VDD76658.1"/>
    </source>
</evidence>
<keyword evidence="4" id="KW-0812">Transmembrane</keyword>
<organism evidence="6 7">
    <name type="scientific">Mesocestoides corti</name>
    <name type="common">Flatworm</name>
    <dbReference type="NCBI Taxonomy" id="53468"/>
    <lineage>
        <taxon>Eukaryota</taxon>
        <taxon>Metazoa</taxon>
        <taxon>Spiralia</taxon>
        <taxon>Lophotrochozoa</taxon>
        <taxon>Platyhelminthes</taxon>
        <taxon>Cestoda</taxon>
        <taxon>Eucestoda</taxon>
        <taxon>Cyclophyllidea</taxon>
        <taxon>Mesocestoididae</taxon>
        <taxon>Mesocestoides</taxon>
    </lineage>
</organism>
<dbReference type="PANTHER" id="PTHR23077:SF171">
    <property type="entry name" value="NUCLEAR VALOSIN-CONTAINING PROTEIN-LIKE"/>
    <property type="match status" value="1"/>
</dbReference>
<proteinExistence type="predicted"/>
<dbReference type="PROSITE" id="PS00674">
    <property type="entry name" value="AAA"/>
    <property type="match status" value="1"/>
</dbReference>
<dbReference type="Gene3D" id="3.40.50.300">
    <property type="entry name" value="P-loop containing nucleotide triphosphate hydrolases"/>
    <property type="match status" value="2"/>
</dbReference>
<dbReference type="OrthoDB" id="6284472at2759"/>
<keyword evidence="4" id="KW-1133">Transmembrane helix</keyword>
<dbReference type="AlphaFoldDB" id="A0A0R3U766"/>
<keyword evidence="7" id="KW-1185">Reference proteome</keyword>
<dbReference type="InterPro" id="IPR003960">
    <property type="entry name" value="ATPase_AAA_CS"/>
</dbReference>
<keyword evidence="2" id="KW-0067">ATP-binding</keyword>
<dbReference type="SUPFAM" id="SSF52540">
    <property type="entry name" value="P-loop containing nucleoside triphosphate hydrolases"/>
    <property type="match status" value="2"/>
</dbReference>
<evidence type="ECO:0000313" key="7">
    <source>
        <dbReference type="Proteomes" id="UP000267029"/>
    </source>
</evidence>
<dbReference type="Pfam" id="PF00004">
    <property type="entry name" value="AAA"/>
    <property type="match status" value="1"/>
</dbReference>
<evidence type="ECO:0000256" key="3">
    <source>
        <dbReference type="ARBA" id="ARBA00023054"/>
    </source>
</evidence>
<dbReference type="InterPro" id="IPR050168">
    <property type="entry name" value="AAA_ATPase_domain"/>
</dbReference>
<keyword evidence="4" id="KW-0472">Membrane</keyword>
<feature type="transmembrane region" description="Helical" evidence="4">
    <location>
        <begin position="722"/>
        <end position="744"/>
    </location>
</feature>
<dbReference type="SMART" id="SM00382">
    <property type="entry name" value="AAA"/>
    <property type="match status" value="2"/>
</dbReference>
<sequence length="747" mass="82243">MSVRSSSGCESDESFSITKWLAENPFIASPEYYDPNQLIVLPSVSFSDVQTTKIVYKISSSTQIKFILASEICRGVPSHSDAISSFHRPPIGLEATWALVVEFVRQFSLSTMHLSGQVFEPTGLLLYGLQGCGKSKLLEILTIGNTLCDAHGIETLESFDWYRQLQFLQISEHNCPIVNGNTISNPFELLIKTKLAHRHQSCSGVVIIMPDLDILSLSSEGQESNQADDQRDHDPSSFTAKFFLYLYMALRHASADLPVCVLATSTESSGLLKHRELRNLFYRQILVSLPGGEQRSRILAEEVRKYLHQELEEPVKTEVLPASVASPEECKRISLFAAKLHGYTATDLSRLLRASYAAAADKCKKREISIEGDDNFHQPTVSQILDELELETKHYRPVNLCAEISLFSPLYWTDIGGYTEIKRLLSSTIQQRLIESSYPLGEAAAVNKRLGLSVPRGVLLHGPPGCSKTLFVRALATECNLPLVAVQASRVFGKYVGDSERNMRRILVHARACAPAILFIDEIDLLLPSRSSSESGVSEHVLGEVLTAMDGVEGQCGQLILIAATNRLENLDSALRRAGRFDITIHVPPPDPEARTAILLLELSKRATSSRVLNKSWLANFARQELDGYTGAEVVAIVQAAAELARESHATEIACQHLISARHRVPPSTLEAYLKQVKQDHADQTTLEGLTKAVSVPASSPDGVSAAGATNPTWRQPLTFQLYLTVSAILIAVLAILMTTYIALEKE</sequence>
<dbReference type="InterPro" id="IPR027417">
    <property type="entry name" value="P-loop_NTPase"/>
</dbReference>
<feature type="domain" description="AAA+ ATPase" evidence="5">
    <location>
        <begin position="454"/>
        <end position="591"/>
    </location>
</feature>
<dbReference type="FunFam" id="3.40.50.300:FF:001025">
    <property type="entry name" value="ATPase family, AAA domain-containing 2B"/>
    <property type="match status" value="1"/>
</dbReference>
<evidence type="ECO:0000259" key="5">
    <source>
        <dbReference type="SMART" id="SM00382"/>
    </source>
</evidence>